<gene>
    <name evidence="2" type="ORF">ACFQ11_33550</name>
</gene>
<protein>
    <recommendedName>
        <fullName evidence="4">Metal transporter</fullName>
    </recommendedName>
</protein>
<proteinExistence type="predicted"/>
<dbReference type="EMBL" id="JBHTJA010000129">
    <property type="protein sequence ID" value="MFD0905342.1"/>
    <property type="molecule type" value="Genomic_DNA"/>
</dbReference>
<feature type="transmembrane region" description="Helical" evidence="1">
    <location>
        <begin position="70"/>
        <end position="89"/>
    </location>
</feature>
<keyword evidence="3" id="KW-1185">Reference proteome</keyword>
<evidence type="ECO:0000256" key="1">
    <source>
        <dbReference type="SAM" id="Phobius"/>
    </source>
</evidence>
<name>A0ABW3F162_9ACTN</name>
<reference evidence="3" key="1">
    <citation type="journal article" date="2019" name="Int. J. Syst. Evol. Microbiol.">
        <title>The Global Catalogue of Microorganisms (GCM) 10K type strain sequencing project: providing services to taxonomists for standard genome sequencing and annotation.</title>
        <authorList>
            <consortium name="The Broad Institute Genomics Platform"/>
            <consortium name="The Broad Institute Genome Sequencing Center for Infectious Disease"/>
            <person name="Wu L."/>
            <person name="Ma J."/>
        </authorList>
    </citation>
    <scope>NUCLEOTIDE SEQUENCE [LARGE SCALE GENOMIC DNA]</scope>
    <source>
        <strain evidence="3">JCM 31202</strain>
    </source>
</reference>
<dbReference type="RefSeq" id="WP_378306158.1">
    <property type="nucleotide sequence ID" value="NZ_JBHTJA010000129.1"/>
</dbReference>
<feature type="transmembrane region" description="Helical" evidence="1">
    <location>
        <begin position="118"/>
        <end position="138"/>
    </location>
</feature>
<evidence type="ECO:0008006" key="4">
    <source>
        <dbReference type="Google" id="ProtNLM"/>
    </source>
</evidence>
<dbReference type="Proteomes" id="UP001596972">
    <property type="component" value="Unassembled WGS sequence"/>
</dbReference>
<keyword evidence="1" id="KW-0472">Membrane</keyword>
<keyword evidence="1" id="KW-1133">Transmembrane helix</keyword>
<feature type="transmembrane region" description="Helical" evidence="1">
    <location>
        <begin position="45"/>
        <end position="64"/>
    </location>
</feature>
<comment type="caution">
    <text evidence="2">The sequence shown here is derived from an EMBL/GenBank/DDBJ whole genome shotgun (WGS) entry which is preliminary data.</text>
</comment>
<accession>A0ABW3F162</accession>
<evidence type="ECO:0000313" key="3">
    <source>
        <dbReference type="Proteomes" id="UP001596972"/>
    </source>
</evidence>
<evidence type="ECO:0000313" key="2">
    <source>
        <dbReference type="EMBL" id="MFD0905342.1"/>
    </source>
</evidence>
<sequence length="141" mass="13806">MSALGIAFTAYMLATSWGGTYALFTTAVALVMSALALLRRWRPPWPAAVGVAVAAAAVGASHAADLPQEPSPIAALALAVLTGSALRAVPAGPAIAVALGGAATTALTWTSGLGTVTALATLLMAGGLVTGLALRAFAPVR</sequence>
<organism evidence="2 3">
    <name type="scientific">Actinomadura sediminis</name>
    <dbReference type="NCBI Taxonomy" id="1038904"/>
    <lineage>
        <taxon>Bacteria</taxon>
        <taxon>Bacillati</taxon>
        <taxon>Actinomycetota</taxon>
        <taxon>Actinomycetes</taxon>
        <taxon>Streptosporangiales</taxon>
        <taxon>Thermomonosporaceae</taxon>
        <taxon>Actinomadura</taxon>
    </lineage>
</organism>
<feature type="transmembrane region" description="Helical" evidence="1">
    <location>
        <begin position="20"/>
        <end position="38"/>
    </location>
</feature>
<keyword evidence="1" id="KW-0812">Transmembrane</keyword>